<evidence type="ECO:0000313" key="4">
    <source>
        <dbReference type="Proteomes" id="UP000649617"/>
    </source>
</evidence>
<feature type="compositionally biased region" description="Basic and acidic residues" evidence="1">
    <location>
        <begin position="24"/>
        <end position="38"/>
    </location>
</feature>
<dbReference type="OrthoDB" id="434258at2759"/>
<dbReference type="GO" id="GO:0003676">
    <property type="term" value="F:nucleic acid binding"/>
    <property type="evidence" value="ECO:0007669"/>
    <property type="project" value="UniProtKB-UniRule"/>
</dbReference>
<feature type="region of interest" description="Disordered" evidence="1">
    <location>
        <begin position="208"/>
        <end position="233"/>
    </location>
</feature>
<keyword evidence="4" id="KW-1185">Reference proteome</keyword>
<gene>
    <name evidence="3" type="ORF">SPIL2461_LOCUS1958</name>
</gene>
<comment type="caution">
    <text evidence="3">The sequence shown here is derived from an EMBL/GenBank/DDBJ whole genome shotgun (WGS) entry which is preliminary data.</text>
</comment>
<feature type="region of interest" description="Disordered" evidence="1">
    <location>
        <begin position="1"/>
        <end position="70"/>
    </location>
</feature>
<dbReference type="EMBL" id="CAJNIZ010002072">
    <property type="protein sequence ID" value="CAE7205703.1"/>
    <property type="molecule type" value="Genomic_DNA"/>
</dbReference>
<dbReference type="PROSITE" id="PS51061">
    <property type="entry name" value="R3H"/>
    <property type="match status" value="1"/>
</dbReference>
<proteinExistence type="predicted"/>
<feature type="compositionally biased region" description="Gly residues" evidence="1">
    <location>
        <begin position="40"/>
        <end position="57"/>
    </location>
</feature>
<evidence type="ECO:0000256" key="1">
    <source>
        <dbReference type="SAM" id="MobiDB-lite"/>
    </source>
</evidence>
<name>A0A812JG83_SYMPI</name>
<evidence type="ECO:0000313" key="3">
    <source>
        <dbReference type="EMBL" id="CAE7205703.1"/>
    </source>
</evidence>
<accession>A0A812JG83</accession>
<organism evidence="3 4">
    <name type="scientific">Symbiodinium pilosum</name>
    <name type="common">Dinoflagellate</name>
    <dbReference type="NCBI Taxonomy" id="2952"/>
    <lineage>
        <taxon>Eukaryota</taxon>
        <taxon>Sar</taxon>
        <taxon>Alveolata</taxon>
        <taxon>Dinophyceae</taxon>
        <taxon>Suessiales</taxon>
        <taxon>Symbiodiniaceae</taxon>
        <taxon>Symbiodinium</taxon>
    </lineage>
</organism>
<dbReference type="Pfam" id="PF01424">
    <property type="entry name" value="R3H"/>
    <property type="match status" value="1"/>
</dbReference>
<sequence>MEADGSAAFPNPWLAHAKGRGQGKGREKGQKGGKDRGKGGKGGKGGGKGGKNNGKGPGDLESLPQERREDLMSQLQALAQGREPQAVPRVGDVVELRILGGDRLGLHGRRGTVRGAVPASNSLLGGAFTVRLDCPEGEEEKEVTASASDLQIMEAALPLPEASLLFPKTLTGLERKFVHASAETLGLISQSFGEGAERYITAFRPAQKAVEPAEDPTEPEAKQPEAPLSSGDQAVASVDCSGVELDAESRERLLDSITVPGDWQTFADRLLVCRGRFSSPRDRDNRSIAEEAVAQVRGLHLEASAEMRVATLAQGDQAIAVGVLGVPALDRNPHVLVAAAPGRSRVDALASLRSCRWVPWTGAPLLLRGRLKQWEHEPEAVSER</sequence>
<reference evidence="3" key="1">
    <citation type="submission" date="2021-02" db="EMBL/GenBank/DDBJ databases">
        <authorList>
            <person name="Dougan E. K."/>
            <person name="Rhodes N."/>
            <person name="Thang M."/>
            <person name="Chan C."/>
        </authorList>
    </citation>
    <scope>NUCLEOTIDE SEQUENCE</scope>
</reference>
<dbReference type="Proteomes" id="UP000649617">
    <property type="component" value="Unassembled WGS sequence"/>
</dbReference>
<dbReference type="Gene3D" id="3.30.1370.50">
    <property type="entry name" value="R3H-like domain"/>
    <property type="match status" value="1"/>
</dbReference>
<feature type="domain" description="R3H" evidence="2">
    <location>
        <begin position="139"/>
        <end position="206"/>
    </location>
</feature>
<protein>
    <recommendedName>
        <fullName evidence="2">R3H domain-containing protein</fullName>
    </recommendedName>
</protein>
<dbReference type="SUPFAM" id="SSF82708">
    <property type="entry name" value="R3H domain"/>
    <property type="match status" value="1"/>
</dbReference>
<dbReference type="InterPro" id="IPR036867">
    <property type="entry name" value="R3H_dom_sf"/>
</dbReference>
<evidence type="ECO:0000259" key="2">
    <source>
        <dbReference type="PROSITE" id="PS51061"/>
    </source>
</evidence>
<dbReference type="AlphaFoldDB" id="A0A812JG83"/>
<dbReference type="InterPro" id="IPR001374">
    <property type="entry name" value="R3H_dom"/>
</dbReference>